<dbReference type="InterPro" id="IPR022385">
    <property type="entry name" value="Rhs_assc_core"/>
</dbReference>
<dbReference type="Proteomes" id="UP000379480">
    <property type="component" value="Unassembled WGS sequence"/>
</dbReference>
<feature type="region of interest" description="Disordered" evidence="1">
    <location>
        <begin position="151"/>
        <end position="196"/>
    </location>
</feature>
<dbReference type="NCBIfam" id="TIGR03696">
    <property type="entry name" value="Rhs_assc_core"/>
    <property type="match status" value="1"/>
</dbReference>
<sequence>MAGVTETTLLATDQQHSVLKTTGTNPQQMAYTAYGHHPVESGLSSLLGFNGERPDSITGHYLLGQGNRAFNPVLMRFNSPDELSPFGEGGINPYAYCGNDPINRYDPTGNIPVANFRPWNFTKLFRPWKKQPLNLSSTTISRSRLVTRNPRLDAQLGQRGTTTRRPDSSTLVSQAEPFTGHLPKTTTTGQKHESPKSYEAIRLRKLIERGDTFDRLTASTPDYKVWSNPDLTSRLNRYTDRLSELQKTNAEKRPLDKAKYQIRYTQYRIKEFSLEINGDLIRSQQNR</sequence>
<dbReference type="EMBL" id="CABVHY010000005">
    <property type="protein sequence ID" value="VVN82094.1"/>
    <property type="molecule type" value="Genomic_DNA"/>
</dbReference>
<accession>A0A5E7AZN0</accession>
<dbReference type="SUPFAM" id="SSF56399">
    <property type="entry name" value="ADP-ribosylation"/>
    <property type="match status" value="1"/>
</dbReference>
<evidence type="ECO:0000256" key="1">
    <source>
        <dbReference type="SAM" id="MobiDB-lite"/>
    </source>
</evidence>
<dbReference type="Gene3D" id="2.180.10.10">
    <property type="entry name" value="RHS repeat-associated core"/>
    <property type="match status" value="1"/>
</dbReference>
<evidence type="ECO:0000313" key="3">
    <source>
        <dbReference type="Proteomes" id="UP000379480"/>
    </source>
</evidence>
<evidence type="ECO:0008006" key="4">
    <source>
        <dbReference type="Google" id="ProtNLM"/>
    </source>
</evidence>
<reference evidence="2 3" key="1">
    <citation type="submission" date="2019-09" db="EMBL/GenBank/DDBJ databases">
        <authorList>
            <person name="Chandra G."/>
            <person name="Truman W A."/>
        </authorList>
    </citation>
    <scope>NUCLEOTIDE SEQUENCE [LARGE SCALE GENOMIC DNA]</scope>
    <source>
        <strain evidence="2">PS723</strain>
    </source>
</reference>
<dbReference type="RefSeq" id="WP_412072482.1">
    <property type="nucleotide sequence ID" value="NZ_CABVHY010000005.1"/>
</dbReference>
<dbReference type="AlphaFoldDB" id="A0A5E7AZN0"/>
<feature type="compositionally biased region" description="Polar residues" evidence="1">
    <location>
        <begin position="158"/>
        <end position="173"/>
    </location>
</feature>
<protein>
    <recommendedName>
        <fullName evidence="4">RHS repeat-associated core domain-containing protein</fullName>
    </recommendedName>
</protein>
<evidence type="ECO:0000313" key="2">
    <source>
        <dbReference type="EMBL" id="VVN82094.1"/>
    </source>
</evidence>
<gene>
    <name evidence="2" type="ORF">PS723_01164</name>
</gene>
<name>A0A5E7AZN0_PSEFL</name>
<organism evidence="2 3">
    <name type="scientific">Pseudomonas fluorescens</name>
    <dbReference type="NCBI Taxonomy" id="294"/>
    <lineage>
        <taxon>Bacteria</taxon>
        <taxon>Pseudomonadati</taxon>
        <taxon>Pseudomonadota</taxon>
        <taxon>Gammaproteobacteria</taxon>
        <taxon>Pseudomonadales</taxon>
        <taxon>Pseudomonadaceae</taxon>
        <taxon>Pseudomonas</taxon>
    </lineage>
</organism>
<proteinExistence type="predicted"/>